<keyword evidence="1" id="KW-0472">Membrane</keyword>
<proteinExistence type="predicted"/>
<gene>
    <name evidence="2" type="ORF">Ctaglu_08560</name>
</gene>
<evidence type="ECO:0000313" key="2">
    <source>
        <dbReference type="EMBL" id="GCD09233.1"/>
    </source>
</evidence>
<sequence length="435" mass="50219">MRSKDTKTTIFMYLPYECSAVEEYLDEMAEKGWLLQSIKGVFFKFKKTEIEKIKYSVDVLNRVSVFDHKDSDVALEYREYCEVAGWTYVCEHVKTQIFYTHGDKEAISIHTDEEEKFKLVFKASLYNMGIQFFLTLLLSFNLYIQLFVGDGGFVLASNMGILSIVTMSSLIIINSGGFISFLIWVIKVRTKLKKDKGMNYSNYKQVRIKSILRNSYGLIILFIFLKLLIFDTTGFNISFLIIITICIPIIIMICVRKFIDKKKHSKNINMGITIGSVVVSIYLVLILGIGSILFSSETLQNDVPTHKFNLTTKDFGFVGNNDESPYINFDKSIIAQRVDYSGGNDSNYLSYTMLQSDYSIIIKFYENRLLSKLNRSGANLLEERTKLPNNIVVYSDSVKRTFVVVSQDKVVEIRKDFTNLSEEEFLKQIYEKLFY</sequence>
<keyword evidence="1" id="KW-1133">Transmembrane helix</keyword>
<feature type="transmembrane region" description="Helical" evidence="1">
    <location>
        <begin position="160"/>
        <end position="186"/>
    </location>
</feature>
<name>A0A401UI51_9CLOT</name>
<comment type="caution">
    <text evidence="2">The sequence shown here is derived from an EMBL/GenBank/DDBJ whole genome shotgun (WGS) entry which is preliminary data.</text>
</comment>
<dbReference type="OrthoDB" id="1650893at2"/>
<feature type="transmembrane region" description="Helical" evidence="1">
    <location>
        <begin position="125"/>
        <end position="148"/>
    </location>
</feature>
<feature type="transmembrane region" description="Helical" evidence="1">
    <location>
        <begin position="211"/>
        <end position="229"/>
    </location>
</feature>
<dbReference type="Pfam" id="PF11193">
    <property type="entry name" value="DUF2812"/>
    <property type="match status" value="1"/>
</dbReference>
<dbReference type="RefSeq" id="WP_124998452.1">
    <property type="nucleotide sequence ID" value="NZ_BHYK01000004.1"/>
</dbReference>
<organism evidence="2 3">
    <name type="scientific">Clostridium tagluense</name>
    <dbReference type="NCBI Taxonomy" id="360422"/>
    <lineage>
        <taxon>Bacteria</taxon>
        <taxon>Bacillati</taxon>
        <taxon>Bacillota</taxon>
        <taxon>Clostridia</taxon>
        <taxon>Eubacteriales</taxon>
        <taxon>Clostridiaceae</taxon>
        <taxon>Clostridium</taxon>
    </lineage>
</organism>
<dbReference type="AlphaFoldDB" id="A0A401UI51"/>
<feature type="transmembrane region" description="Helical" evidence="1">
    <location>
        <begin position="267"/>
        <end position="294"/>
    </location>
</feature>
<dbReference type="Proteomes" id="UP000287872">
    <property type="component" value="Unassembled WGS sequence"/>
</dbReference>
<evidence type="ECO:0000313" key="3">
    <source>
        <dbReference type="Proteomes" id="UP000287872"/>
    </source>
</evidence>
<accession>A0A401UI51</accession>
<reference evidence="2 3" key="1">
    <citation type="submission" date="2018-11" db="EMBL/GenBank/DDBJ databases">
        <title>Genome sequencing and assembly of Clostridium tagluense strain A121.</title>
        <authorList>
            <person name="Murakami T."/>
            <person name="Segawa T."/>
            <person name="Shcherbakova V.A."/>
            <person name="Mori H."/>
            <person name="Yoshimura Y."/>
        </authorList>
    </citation>
    <scope>NUCLEOTIDE SEQUENCE [LARGE SCALE GENOMIC DNA]</scope>
    <source>
        <strain evidence="2 3">A121</strain>
    </source>
</reference>
<dbReference type="InterPro" id="IPR021359">
    <property type="entry name" value="DUF2812"/>
</dbReference>
<feature type="transmembrane region" description="Helical" evidence="1">
    <location>
        <begin position="235"/>
        <end position="255"/>
    </location>
</feature>
<dbReference type="EMBL" id="BHYK01000004">
    <property type="protein sequence ID" value="GCD09233.1"/>
    <property type="molecule type" value="Genomic_DNA"/>
</dbReference>
<keyword evidence="3" id="KW-1185">Reference proteome</keyword>
<keyword evidence="1" id="KW-0812">Transmembrane</keyword>
<evidence type="ECO:0008006" key="4">
    <source>
        <dbReference type="Google" id="ProtNLM"/>
    </source>
</evidence>
<evidence type="ECO:0000256" key="1">
    <source>
        <dbReference type="SAM" id="Phobius"/>
    </source>
</evidence>
<protein>
    <recommendedName>
        <fullName evidence="4">DUF2812 domain-containing protein</fullName>
    </recommendedName>
</protein>